<dbReference type="GO" id="GO:0005509">
    <property type="term" value="F:calcium ion binding"/>
    <property type="evidence" value="ECO:0007669"/>
    <property type="project" value="InterPro"/>
</dbReference>
<dbReference type="CDD" id="cd00052">
    <property type="entry name" value="EH"/>
    <property type="match status" value="1"/>
</dbReference>
<dbReference type="SMART" id="SM00027">
    <property type="entry name" value="EH"/>
    <property type="match status" value="1"/>
</dbReference>
<reference evidence="5" key="1">
    <citation type="journal article" date="2019" name="Plant Biotechnol. J.">
        <title>Genome sequencing of the Australian wild diploid species Gossypium australe highlights disease resistance and delayed gland morphogenesis.</title>
        <authorList>
            <person name="Cai Y."/>
            <person name="Cai X."/>
            <person name="Wang Q."/>
            <person name="Wang P."/>
            <person name="Zhang Y."/>
            <person name="Cai C."/>
            <person name="Xu Y."/>
            <person name="Wang K."/>
            <person name="Zhou Z."/>
            <person name="Wang C."/>
            <person name="Geng S."/>
            <person name="Li B."/>
            <person name="Dong Q."/>
            <person name="Hou Y."/>
            <person name="Wang H."/>
            <person name="Ai P."/>
            <person name="Liu Z."/>
            <person name="Yi F."/>
            <person name="Sun M."/>
            <person name="An G."/>
            <person name="Cheng J."/>
            <person name="Zhang Y."/>
            <person name="Shi Q."/>
            <person name="Xie Y."/>
            <person name="Shi X."/>
            <person name="Chang Y."/>
            <person name="Huang F."/>
            <person name="Chen Y."/>
            <person name="Hong S."/>
            <person name="Mi L."/>
            <person name="Sun Q."/>
            <person name="Zhang L."/>
            <person name="Zhou B."/>
            <person name="Peng R."/>
            <person name="Zhang X."/>
            <person name="Liu F."/>
        </authorList>
    </citation>
    <scope>NUCLEOTIDE SEQUENCE [LARGE SCALE GENOMIC DNA]</scope>
    <source>
        <strain evidence="5">cv. PA1801</strain>
    </source>
</reference>
<organism evidence="4 5">
    <name type="scientific">Gossypium australe</name>
    <dbReference type="NCBI Taxonomy" id="47621"/>
    <lineage>
        <taxon>Eukaryota</taxon>
        <taxon>Viridiplantae</taxon>
        <taxon>Streptophyta</taxon>
        <taxon>Embryophyta</taxon>
        <taxon>Tracheophyta</taxon>
        <taxon>Spermatophyta</taxon>
        <taxon>Magnoliopsida</taxon>
        <taxon>eudicotyledons</taxon>
        <taxon>Gunneridae</taxon>
        <taxon>Pentapetalae</taxon>
        <taxon>rosids</taxon>
        <taxon>malvids</taxon>
        <taxon>Malvales</taxon>
        <taxon>Malvaceae</taxon>
        <taxon>Malvoideae</taxon>
        <taxon>Gossypium</taxon>
    </lineage>
</organism>
<feature type="domain" description="EH" evidence="2">
    <location>
        <begin position="15"/>
        <end position="78"/>
    </location>
</feature>
<dbReference type="GO" id="GO:0005737">
    <property type="term" value="C:cytoplasm"/>
    <property type="evidence" value="ECO:0007669"/>
    <property type="project" value="TreeGrafter"/>
</dbReference>
<dbReference type="GO" id="GO:0005886">
    <property type="term" value="C:plasma membrane"/>
    <property type="evidence" value="ECO:0007669"/>
    <property type="project" value="TreeGrafter"/>
</dbReference>
<evidence type="ECO:0000313" key="5">
    <source>
        <dbReference type="Proteomes" id="UP000325315"/>
    </source>
</evidence>
<comment type="caution">
    <text evidence="4">The sequence shown here is derived from an EMBL/GenBank/DDBJ whole genome shotgun (WGS) entry which is preliminary data.</text>
</comment>
<protein>
    <submittedName>
        <fullName evidence="4">EH domain-containing protein 1-like isoform X2</fullName>
    </submittedName>
</protein>
<keyword evidence="5" id="KW-1185">Reference proteome</keyword>
<dbReference type="GO" id="GO:0006897">
    <property type="term" value="P:endocytosis"/>
    <property type="evidence" value="ECO:0007669"/>
    <property type="project" value="TreeGrafter"/>
</dbReference>
<dbReference type="PANTHER" id="PTHR11216">
    <property type="entry name" value="EH DOMAIN"/>
    <property type="match status" value="1"/>
</dbReference>
<sequence>MEIGAPRIGSCSKEHQKIYKEWFDVADSDNDGRVTGNNTINFLSMSNLSRQELKQVWAIADSKRQGYLGFKEFVIAMKTQEKSLDELIQKKKDPSNSSKPDSNDMNLSL</sequence>
<dbReference type="PROSITE" id="PS50031">
    <property type="entry name" value="EH"/>
    <property type="match status" value="1"/>
</dbReference>
<name>A0A5B6W0L9_9ROSI</name>
<feature type="region of interest" description="Disordered" evidence="1">
    <location>
        <begin position="86"/>
        <end position="109"/>
    </location>
</feature>
<dbReference type="AlphaFoldDB" id="A0A5B6W0L9"/>
<evidence type="ECO:0000256" key="1">
    <source>
        <dbReference type="SAM" id="MobiDB-lite"/>
    </source>
</evidence>
<dbReference type="SMART" id="SM00054">
    <property type="entry name" value="EFh"/>
    <property type="match status" value="2"/>
</dbReference>
<evidence type="ECO:0000259" key="2">
    <source>
        <dbReference type="PROSITE" id="PS50031"/>
    </source>
</evidence>
<dbReference type="EMBL" id="SMMG02000005">
    <property type="protein sequence ID" value="KAA3474725.1"/>
    <property type="molecule type" value="Genomic_DNA"/>
</dbReference>
<dbReference type="InterPro" id="IPR000261">
    <property type="entry name" value="EH_dom"/>
</dbReference>
<accession>A0A5B6W0L9</accession>
<dbReference type="OrthoDB" id="524326at2759"/>
<dbReference type="SUPFAM" id="SSF47473">
    <property type="entry name" value="EF-hand"/>
    <property type="match status" value="1"/>
</dbReference>
<dbReference type="PROSITE" id="PS50222">
    <property type="entry name" value="EF_HAND_2"/>
    <property type="match status" value="1"/>
</dbReference>
<dbReference type="Proteomes" id="UP000325315">
    <property type="component" value="Unassembled WGS sequence"/>
</dbReference>
<dbReference type="Gene3D" id="1.10.238.10">
    <property type="entry name" value="EF-hand"/>
    <property type="match status" value="1"/>
</dbReference>
<dbReference type="GO" id="GO:0016197">
    <property type="term" value="P:endosomal transport"/>
    <property type="evidence" value="ECO:0007669"/>
    <property type="project" value="TreeGrafter"/>
</dbReference>
<feature type="domain" description="EF-hand" evidence="3">
    <location>
        <begin position="48"/>
        <end position="83"/>
    </location>
</feature>
<proteinExistence type="predicted"/>
<evidence type="ECO:0000259" key="3">
    <source>
        <dbReference type="PROSITE" id="PS50222"/>
    </source>
</evidence>
<dbReference type="Pfam" id="PF12763">
    <property type="entry name" value="EH"/>
    <property type="match status" value="1"/>
</dbReference>
<dbReference type="PANTHER" id="PTHR11216:SF31">
    <property type="entry name" value="AT21416P"/>
    <property type="match status" value="1"/>
</dbReference>
<dbReference type="InterPro" id="IPR011992">
    <property type="entry name" value="EF-hand-dom_pair"/>
</dbReference>
<evidence type="ECO:0000313" key="4">
    <source>
        <dbReference type="EMBL" id="KAA3474725.1"/>
    </source>
</evidence>
<feature type="compositionally biased region" description="Low complexity" evidence="1">
    <location>
        <begin position="95"/>
        <end position="109"/>
    </location>
</feature>
<dbReference type="InterPro" id="IPR002048">
    <property type="entry name" value="EF_hand_dom"/>
</dbReference>
<gene>
    <name evidence="4" type="ORF">EPI10_024988</name>
</gene>